<keyword evidence="3" id="KW-0997">Cell inner membrane</keyword>
<feature type="domain" description="PpiC" evidence="13">
    <location>
        <begin position="268"/>
        <end position="366"/>
    </location>
</feature>
<evidence type="ECO:0000313" key="14">
    <source>
        <dbReference type="EMBL" id="SNY55499.1"/>
    </source>
</evidence>
<dbReference type="Pfam" id="PF13624">
    <property type="entry name" value="SurA_N_3"/>
    <property type="match status" value="1"/>
</dbReference>
<evidence type="ECO:0000256" key="3">
    <source>
        <dbReference type="ARBA" id="ARBA00022519"/>
    </source>
</evidence>
<keyword evidence="15" id="KW-1185">Reference proteome</keyword>
<keyword evidence="5 12" id="KW-1133">Transmembrane helix</keyword>
<dbReference type="PANTHER" id="PTHR47529">
    <property type="entry name" value="PEPTIDYL-PROLYL CIS-TRANS ISOMERASE D"/>
    <property type="match status" value="1"/>
</dbReference>
<dbReference type="Pfam" id="PF00639">
    <property type="entry name" value="Rotamase"/>
    <property type="match status" value="1"/>
</dbReference>
<dbReference type="SUPFAM" id="SSF54534">
    <property type="entry name" value="FKBP-like"/>
    <property type="match status" value="1"/>
</dbReference>
<keyword evidence="11" id="KW-0697">Rotamase</keyword>
<evidence type="ECO:0000256" key="10">
    <source>
        <dbReference type="ARBA" id="ARBA00042775"/>
    </source>
</evidence>
<dbReference type="OrthoDB" id="9812372at2"/>
<protein>
    <recommendedName>
        <fullName evidence="9">Periplasmic chaperone PpiD</fullName>
    </recommendedName>
    <alternativeName>
        <fullName evidence="10">Periplasmic folding chaperone</fullName>
    </alternativeName>
</protein>
<evidence type="ECO:0000256" key="7">
    <source>
        <dbReference type="ARBA" id="ARBA00023186"/>
    </source>
</evidence>
<dbReference type="AlphaFoldDB" id="A0A285J5A0"/>
<dbReference type="PANTHER" id="PTHR47529:SF1">
    <property type="entry name" value="PERIPLASMIC CHAPERONE PPID"/>
    <property type="match status" value="1"/>
</dbReference>
<evidence type="ECO:0000256" key="1">
    <source>
        <dbReference type="ARBA" id="ARBA00004382"/>
    </source>
</evidence>
<keyword evidence="4 12" id="KW-0812">Transmembrane</keyword>
<evidence type="ECO:0000256" key="8">
    <source>
        <dbReference type="ARBA" id="ARBA00038408"/>
    </source>
</evidence>
<feature type="transmembrane region" description="Helical" evidence="12">
    <location>
        <begin position="12"/>
        <end position="34"/>
    </location>
</feature>
<evidence type="ECO:0000256" key="11">
    <source>
        <dbReference type="PROSITE-ProRule" id="PRU00278"/>
    </source>
</evidence>
<keyword evidence="7" id="KW-0143">Chaperone</keyword>
<keyword evidence="11 14" id="KW-0413">Isomerase</keyword>
<dbReference type="InterPro" id="IPR027304">
    <property type="entry name" value="Trigger_fact/SurA_dom_sf"/>
</dbReference>
<dbReference type="InterPro" id="IPR046357">
    <property type="entry name" value="PPIase_dom_sf"/>
</dbReference>
<dbReference type="RefSeq" id="WP_097112281.1">
    <property type="nucleotide sequence ID" value="NZ_OBEB01000006.1"/>
</dbReference>
<evidence type="ECO:0000256" key="12">
    <source>
        <dbReference type="SAM" id="Phobius"/>
    </source>
</evidence>
<evidence type="ECO:0000256" key="9">
    <source>
        <dbReference type="ARBA" id="ARBA00040743"/>
    </source>
</evidence>
<evidence type="ECO:0000313" key="15">
    <source>
        <dbReference type="Proteomes" id="UP000219353"/>
    </source>
</evidence>
<evidence type="ECO:0000256" key="4">
    <source>
        <dbReference type="ARBA" id="ARBA00022692"/>
    </source>
</evidence>
<dbReference type="EMBL" id="OBEB01000006">
    <property type="protein sequence ID" value="SNY55499.1"/>
    <property type="molecule type" value="Genomic_DNA"/>
</dbReference>
<comment type="similarity">
    <text evidence="8">Belongs to the PpiD chaperone family.</text>
</comment>
<dbReference type="GO" id="GO:0003755">
    <property type="term" value="F:peptidyl-prolyl cis-trans isomerase activity"/>
    <property type="evidence" value="ECO:0007669"/>
    <property type="project" value="UniProtKB-KW"/>
</dbReference>
<dbReference type="Gene3D" id="3.10.50.40">
    <property type="match status" value="1"/>
</dbReference>
<evidence type="ECO:0000256" key="6">
    <source>
        <dbReference type="ARBA" id="ARBA00023136"/>
    </source>
</evidence>
<dbReference type="PROSITE" id="PS50198">
    <property type="entry name" value="PPIC_PPIASE_2"/>
    <property type="match status" value="1"/>
</dbReference>
<dbReference type="InterPro" id="IPR000297">
    <property type="entry name" value="PPIase_PpiC"/>
</dbReference>
<name>A0A285J5A0_9GAMM</name>
<keyword evidence="2" id="KW-1003">Cell membrane</keyword>
<dbReference type="InterPro" id="IPR052029">
    <property type="entry name" value="PpiD_chaperone"/>
</dbReference>
<dbReference type="Gene3D" id="1.10.4030.10">
    <property type="entry name" value="Porin chaperone SurA, peptide-binding domain"/>
    <property type="match status" value="1"/>
</dbReference>
<dbReference type="GO" id="GO:0005886">
    <property type="term" value="C:plasma membrane"/>
    <property type="evidence" value="ECO:0007669"/>
    <property type="project" value="UniProtKB-SubCell"/>
</dbReference>
<evidence type="ECO:0000256" key="2">
    <source>
        <dbReference type="ARBA" id="ARBA00022475"/>
    </source>
</evidence>
<keyword evidence="6 12" id="KW-0472">Membrane</keyword>
<dbReference type="SUPFAM" id="SSF109998">
    <property type="entry name" value="Triger factor/SurA peptide-binding domain-like"/>
    <property type="match status" value="1"/>
</dbReference>
<organism evidence="14 15">
    <name type="scientific">Arsukibacterium tuosuense</name>
    <dbReference type="NCBI Taxonomy" id="1323745"/>
    <lineage>
        <taxon>Bacteria</taxon>
        <taxon>Pseudomonadati</taxon>
        <taxon>Pseudomonadota</taxon>
        <taxon>Gammaproteobacteria</taxon>
        <taxon>Chromatiales</taxon>
        <taxon>Chromatiaceae</taxon>
        <taxon>Arsukibacterium</taxon>
    </lineage>
</organism>
<evidence type="ECO:0000256" key="5">
    <source>
        <dbReference type="ARBA" id="ARBA00022989"/>
    </source>
</evidence>
<evidence type="ECO:0000259" key="13">
    <source>
        <dbReference type="PROSITE" id="PS50198"/>
    </source>
</evidence>
<sequence>MLEKIREGSQGIVAKTILGLVILTFALAGVGSYLSSPTEVAVAVVNGEEINQTQFDQALQRDRARMQEQFGEMYDTIAADPAYNSRFRAEVLERLIDETLQQQFVRKLGIRVGDDQVRDTIRSLGEFQVDGTFNNDRYIALLRQMGYQSADFREMVREDMAASQFRAGVFASEFYLPSEIQQIRQLEQQSRDIAYFVVKAEDFADQVTISEQMIEDYYQMQLPRFETEPKVAAEYVELSAAALAEEIEITDQQIQTYYDANQARFSSAEQRQVAHIMLESDGTDEAVAAEAAALLSELQQGADFAELAKARSADTFSAENGGVLDSLEPGQMDPDFEQAAFALTEAGQLTEVVQSEYGYHIIKLVSLTPGQQQPLADVRDDIVERLKQEQATEQFYQLQTRMAEVAFEVPDNLEETATVLGERVRSTPLFSKEQATAPLDFPAVINKLFDQQFVDDGLNSDPIEIGNQHLVVVRVKEYQPARTLPLEEVTEQITASLKVEQQARLAQEQVTALLAEQADLASLAEQAGVSLQTAPATPRFGGSIDPEIRTKAFKLPRPVAGKPSVDSVTLASGDVAVVSVSAVQDVEVTAVPAEEELDNMAQRQAEQGYLALVAALKANAEISRNLRAATPEQN</sequence>
<dbReference type="Proteomes" id="UP000219353">
    <property type="component" value="Unassembled WGS sequence"/>
</dbReference>
<accession>A0A285J5A0</accession>
<gene>
    <name evidence="14" type="ORF">SAMN06297280_2888</name>
</gene>
<proteinExistence type="inferred from homology"/>
<reference evidence="15" key="1">
    <citation type="submission" date="2017-09" db="EMBL/GenBank/DDBJ databases">
        <authorList>
            <person name="Varghese N."/>
            <person name="Submissions S."/>
        </authorList>
    </citation>
    <scope>NUCLEOTIDE SEQUENCE [LARGE SCALE GENOMIC DNA]</scope>
    <source>
        <strain evidence="15">CGMCC 1.12461</strain>
    </source>
</reference>
<comment type="subcellular location">
    <subcellularLocation>
        <location evidence="1">Cell inner membrane</location>
        <topology evidence="1">Single-pass type II membrane protein</topology>
        <orientation evidence="1">Periplasmic side</orientation>
    </subcellularLocation>
</comment>